<evidence type="ECO:0000313" key="2">
    <source>
        <dbReference type="Proteomes" id="UP000807342"/>
    </source>
</evidence>
<gene>
    <name evidence="1" type="ORF">P691DRAFT_807160</name>
</gene>
<sequence>MNRQPTPRIGSGGPLRKYPQPWEMCCLSGTRISTTLSHQLYEFSYNLLSEMEDSAAP</sequence>
<protein>
    <submittedName>
        <fullName evidence="1">Uncharacterized protein</fullName>
    </submittedName>
</protein>
<accession>A0A9P5X7I5</accession>
<dbReference type="EMBL" id="MU151364">
    <property type="protein sequence ID" value="KAF9444575.1"/>
    <property type="molecule type" value="Genomic_DNA"/>
</dbReference>
<reference evidence="1" key="1">
    <citation type="submission" date="2020-11" db="EMBL/GenBank/DDBJ databases">
        <authorList>
            <consortium name="DOE Joint Genome Institute"/>
            <person name="Ahrendt S."/>
            <person name="Riley R."/>
            <person name="Andreopoulos W."/>
            <person name="Labutti K."/>
            <person name="Pangilinan J."/>
            <person name="Ruiz-Duenas F.J."/>
            <person name="Barrasa J.M."/>
            <person name="Sanchez-Garcia M."/>
            <person name="Camarero S."/>
            <person name="Miyauchi S."/>
            <person name="Serrano A."/>
            <person name="Linde D."/>
            <person name="Babiker R."/>
            <person name="Drula E."/>
            <person name="Ayuso-Fernandez I."/>
            <person name="Pacheco R."/>
            <person name="Padilla G."/>
            <person name="Ferreira P."/>
            <person name="Barriuso J."/>
            <person name="Kellner H."/>
            <person name="Castanera R."/>
            <person name="Alfaro M."/>
            <person name="Ramirez L."/>
            <person name="Pisabarro A.G."/>
            <person name="Kuo A."/>
            <person name="Tritt A."/>
            <person name="Lipzen A."/>
            <person name="He G."/>
            <person name="Yan M."/>
            <person name="Ng V."/>
            <person name="Cullen D."/>
            <person name="Martin F."/>
            <person name="Rosso M.-N."/>
            <person name="Henrissat B."/>
            <person name="Hibbett D."/>
            <person name="Martinez A.T."/>
            <person name="Grigoriev I.V."/>
        </authorList>
    </citation>
    <scope>NUCLEOTIDE SEQUENCE</scope>
    <source>
        <strain evidence="1">MF-IS2</strain>
    </source>
</reference>
<name>A0A9P5X7I5_9AGAR</name>
<organism evidence="1 2">
    <name type="scientific">Macrolepiota fuliginosa MF-IS2</name>
    <dbReference type="NCBI Taxonomy" id="1400762"/>
    <lineage>
        <taxon>Eukaryota</taxon>
        <taxon>Fungi</taxon>
        <taxon>Dikarya</taxon>
        <taxon>Basidiomycota</taxon>
        <taxon>Agaricomycotina</taxon>
        <taxon>Agaricomycetes</taxon>
        <taxon>Agaricomycetidae</taxon>
        <taxon>Agaricales</taxon>
        <taxon>Agaricineae</taxon>
        <taxon>Agaricaceae</taxon>
        <taxon>Macrolepiota</taxon>
    </lineage>
</organism>
<comment type="caution">
    <text evidence="1">The sequence shown here is derived from an EMBL/GenBank/DDBJ whole genome shotgun (WGS) entry which is preliminary data.</text>
</comment>
<proteinExistence type="predicted"/>
<evidence type="ECO:0000313" key="1">
    <source>
        <dbReference type="EMBL" id="KAF9444575.1"/>
    </source>
</evidence>
<dbReference type="AlphaFoldDB" id="A0A9P5X7I5"/>
<keyword evidence="2" id="KW-1185">Reference proteome</keyword>
<dbReference type="Proteomes" id="UP000807342">
    <property type="component" value="Unassembled WGS sequence"/>
</dbReference>